<feature type="transmembrane region" description="Helical" evidence="8">
    <location>
        <begin position="317"/>
        <end position="336"/>
    </location>
</feature>
<evidence type="ECO:0000256" key="8">
    <source>
        <dbReference type="RuleBase" id="RU365092"/>
    </source>
</evidence>
<evidence type="ECO:0000256" key="5">
    <source>
        <dbReference type="ARBA" id="ARBA00022692"/>
    </source>
</evidence>
<comment type="subcellular location">
    <subcellularLocation>
        <location evidence="8">Cell inner membrane</location>
        <topology evidence="8">Multi-pass membrane protein</topology>
    </subcellularLocation>
    <subcellularLocation>
        <location evidence="1">Cell membrane</location>
        <topology evidence="1">Multi-pass membrane protein</topology>
    </subcellularLocation>
</comment>
<evidence type="ECO:0000256" key="2">
    <source>
        <dbReference type="ARBA" id="ARBA00010100"/>
    </source>
</evidence>
<keyword evidence="6 8" id="KW-1133">Transmembrane helix</keyword>
<proteinExistence type="inferred from homology"/>
<dbReference type="PANTHER" id="PTHR30003:SF0">
    <property type="entry name" value="GLYCOLATE PERMEASE GLCA-RELATED"/>
    <property type="match status" value="1"/>
</dbReference>
<reference evidence="9" key="1">
    <citation type="submission" date="2020-10" db="EMBL/GenBank/DDBJ databases">
        <title>Connecting structure to function with the recovery of over 1000 high-quality activated sludge metagenome-assembled genomes encoding full-length rRNA genes using long-read sequencing.</title>
        <authorList>
            <person name="Singleton C.M."/>
            <person name="Petriglieri F."/>
            <person name="Kristensen J.M."/>
            <person name="Kirkegaard R.H."/>
            <person name="Michaelsen T.Y."/>
            <person name="Andersen M.H."/>
            <person name="Karst S.M."/>
            <person name="Dueholm M.S."/>
            <person name="Nielsen P.H."/>
            <person name="Albertsen M."/>
        </authorList>
    </citation>
    <scope>NUCLEOTIDE SEQUENCE</scope>
    <source>
        <strain evidence="9">Bjer_18-Q3-R1-45_BAT3C.347</strain>
    </source>
</reference>
<dbReference type="GO" id="GO:0015129">
    <property type="term" value="F:lactate transmembrane transporter activity"/>
    <property type="evidence" value="ECO:0007669"/>
    <property type="project" value="UniProtKB-UniRule"/>
</dbReference>
<keyword evidence="5 8" id="KW-0812">Transmembrane</keyword>
<evidence type="ECO:0000256" key="4">
    <source>
        <dbReference type="ARBA" id="ARBA00022475"/>
    </source>
</evidence>
<evidence type="ECO:0000313" key="10">
    <source>
        <dbReference type="Proteomes" id="UP000807785"/>
    </source>
</evidence>
<feature type="transmembrane region" description="Helical" evidence="8">
    <location>
        <begin position="33"/>
        <end position="50"/>
    </location>
</feature>
<organism evidence="9 10">
    <name type="scientific">Candidatus Methylophosphatis roskildensis</name>
    <dbReference type="NCBI Taxonomy" id="2899263"/>
    <lineage>
        <taxon>Bacteria</taxon>
        <taxon>Pseudomonadati</taxon>
        <taxon>Pseudomonadota</taxon>
        <taxon>Betaproteobacteria</taxon>
        <taxon>Nitrosomonadales</taxon>
        <taxon>Sterolibacteriaceae</taxon>
        <taxon>Candidatus Methylophosphatis</taxon>
    </lineage>
</organism>
<dbReference type="GO" id="GO:0005886">
    <property type="term" value="C:plasma membrane"/>
    <property type="evidence" value="ECO:0007669"/>
    <property type="project" value="UniProtKB-SubCell"/>
</dbReference>
<keyword evidence="8" id="KW-0997">Cell inner membrane</keyword>
<evidence type="ECO:0000256" key="3">
    <source>
        <dbReference type="ARBA" id="ARBA00022448"/>
    </source>
</evidence>
<dbReference type="GO" id="GO:0015295">
    <property type="term" value="F:solute:proton symporter activity"/>
    <property type="evidence" value="ECO:0007669"/>
    <property type="project" value="TreeGrafter"/>
</dbReference>
<evidence type="ECO:0000256" key="1">
    <source>
        <dbReference type="ARBA" id="ARBA00004651"/>
    </source>
</evidence>
<feature type="transmembrane region" description="Helical" evidence="8">
    <location>
        <begin position="6"/>
        <end position="26"/>
    </location>
</feature>
<dbReference type="Proteomes" id="UP000807785">
    <property type="component" value="Unassembled WGS sequence"/>
</dbReference>
<feature type="transmembrane region" description="Helical" evidence="8">
    <location>
        <begin position="156"/>
        <end position="173"/>
    </location>
</feature>
<feature type="transmembrane region" description="Helical" evidence="8">
    <location>
        <begin position="369"/>
        <end position="386"/>
    </location>
</feature>
<gene>
    <name evidence="9" type="ORF">IPH26_11565</name>
</gene>
<feature type="transmembrane region" description="Helical" evidence="8">
    <location>
        <begin position="62"/>
        <end position="82"/>
    </location>
</feature>
<comment type="function">
    <text evidence="8">Uptake of L-lactate across the membrane. Can also transport D-lactate and glycolate.</text>
</comment>
<feature type="transmembrane region" description="Helical" evidence="8">
    <location>
        <begin position="103"/>
        <end position="123"/>
    </location>
</feature>
<name>A0A9D7HUC3_9PROT</name>
<evidence type="ECO:0000313" key="9">
    <source>
        <dbReference type="EMBL" id="MBK6973540.1"/>
    </source>
</evidence>
<dbReference type="Pfam" id="PF02652">
    <property type="entry name" value="Lactate_perm"/>
    <property type="match status" value="1"/>
</dbReference>
<feature type="transmembrane region" description="Helical" evidence="8">
    <location>
        <begin position="264"/>
        <end position="284"/>
    </location>
</feature>
<dbReference type="AlphaFoldDB" id="A0A9D7HUC3"/>
<dbReference type="InterPro" id="IPR003804">
    <property type="entry name" value="Lactate_perm"/>
</dbReference>
<feature type="transmembrane region" description="Helical" evidence="8">
    <location>
        <begin position="534"/>
        <end position="555"/>
    </location>
</feature>
<comment type="caution">
    <text evidence="9">The sequence shown here is derived from an EMBL/GenBank/DDBJ whole genome shotgun (WGS) entry which is preliminary data.</text>
</comment>
<feature type="transmembrane region" description="Helical" evidence="8">
    <location>
        <begin position="129"/>
        <end position="149"/>
    </location>
</feature>
<feature type="transmembrane region" description="Helical" evidence="8">
    <location>
        <begin position="232"/>
        <end position="252"/>
    </location>
</feature>
<accession>A0A9D7HUC3</accession>
<feature type="transmembrane region" description="Helical" evidence="8">
    <location>
        <begin position="406"/>
        <end position="423"/>
    </location>
</feature>
<keyword evidence="4" id="KW-1003">Cell membrane</keyword>
<evidence type="ECO:0000256" key="6">
    <source>
        <dbReference type="ARBA" id="ARBA00022989"/>
    </source>
</evidence>
<sequence>MTLGMQALLAFAPIALSGILLVGLAWPARRAMPLVYVVTVAIALTAWGVSVNRVLAATLEGLIITVQVLWIIFGALLLLNTLKHSGGIASIRSGFARISPDRRVQVILIAWLFGSFIEGASGFGTPAAVAGPLMVAVGFPALAAVMFGMMIQSTPVSFGAVGTPLIVGVQGGLQRESMTTVLQAQGQTWADFFNIIVSQVAIGHAICGTLMPVLLVMFMTRFFGRNRSWTEGLAILPFALFAALSFTVPYALAGVFLGPEFPSLLGALFGLGLVAFAARAGFLLPKKSWDFADPKEWPEHWVGSIEMKLDEIGSKTISPIVAWLPYVLLALVLVLSRTLAPFKQALQSVSLGAKNILGEAGISGSFQPLYLPGGVLVAVCLVTIWLHRMRLASFGRAVKESGSTLLGAGFVLIFTVPMVRIMIQSGVNANELVSMPIAMARWVAASVGEVYPLFAPTVGALGAFLAGSNTVSNLMLSQYQYSVAQALAVSGATMVAAQSVGAAAGNMIAIHNVVAASATVGLMGREGLTLRRTVIPTIYYVTLAGVLTMVAMYVLKLTDPLLGVALP</sequence>
<keyword evidence="3 8" id="KW-0813">Transport</keyword>
<feature type="transmembrane region" description="Helical" evidence="8">
    <location>
        <begin position="193"/>
        <end position="220"/>
    </location>
</feature>
<feature type="transmembrane region" description="Helical" evidence="8">
    <location>
        <begin position="443"/>
        <end position="467"/>
    </location>
</feature>
<keyword evidence="7 8" id="KW-0472">Membrane</keyword>
<protein>
    <recommendedName>
        <fullName evidence="8">L-lactate permease</fullName>
    </recommendedName>
</protein>
<dbReference type="PANTHER" id="PTHR30003">
    <property type="entry name" value="L-LACTATE PERMEASE"/>
    <property type="match status" value="1"/>
</dbReference>
<evidence type="ECO:0000256" key="7">
    <source>
        <dbReference type="ARBA" id="ARBA00023136"/>
    </source>
</evidence>
<comment type="similarity">
    <text evidence="2 8">Belongs to the lactate permease family.</text>
</comment>
<dbReference type="EMBL" id="JADJEV010000003">
    <property type="protein sequence ID" value="MBK6973540.1"/>
    <property type="molecule type" value="Genomic_DNA"/>
</dbReference>